<evidence type="ECO:0000313" key="6">
    <source>
        <dbReference type="EMBL" id="SIR90356.1"/>
    </source>
</evidence>
<feature type="DNA-binding region" description="H-T-H motif" evidence="4">
    <location>
        <begin position="29"/>
        <end position="48"/>
    </location>
</feature>
<evidence type="ECO:0000256" key="1">
    <source>
        <dbReference type="ARBA" id="ARBA00023015"/>
    </source>
</evidence>
<accession>A0A1N7EQL8</accession>
<evidence type="ECO:0000256" key="4">
    <source>
        <dbReference type="PROSITE-ProRule" id="PRU00335"/>
    </source>
</evidence>
<keyword evidence="3" id="KW-0804">Transcription</keyword>
<feature type="domain" description="HTH tetR-type" evidence="5">
    <location>
        <begin position="6"/>
        <end position="66"/>
    </location>
</feature>
<protein>
    <submittedName>
        <fullName evidence="6">Transcriptional regulator, TetR family</fullName>
    </submittedName>
</protein>
<dbReference type="PRINTS" id="PR00455">
    <property type="entry name" value="HTHTETR"/>
</dbReference>
<dbReference type="InterPro" id="IPR001647">
    <property type="entry name" value="HTH_TetR"/>
</dbReference>
<dbReference type="PANTHER" id="PTHR47506">
    <property type="entry name" value="TRANSCRIPTIONAL REGULATORY PROTEIN"/>
    <property type="match status" value="1"/>
</dbReference>
<evidence type="ECO:0000313" key="7">
    <source>
        <dbReference type="Proteomes" id="UP000186218"/>
    </source>
</evidence>
<dbReference type="Pfam" id="PF17940">
    <property type="entry name" value="TetR_C_31"/>
    <property type="match status" value="1"/>
</dbReference>
<dbReference type="RefSeq" id="WP_076478101.1">
    <property type="nucleotide sequence ID" value="NZ_FTNT01000003.1"/>
</dbReference>
<keyword evidence="2 4" id="KW-0238">DNA-binding</keyword>
<dbReference type="PANTHER" id="PTHR47506:SF1">
    <property type="entry name" value="HTH-TYPE TRANSCRIPTIONAL REGULATOR YJDC"/>
    <property type="match status" value="1"/>
</dbReference>
<dbReference type="STRING" id="1344003.SAMN05445060_1575"/>
<dbReference type="InterPro" id="IPR036271">
    <property type="entry name" value="Tet_transcr_reg_TetR-rel_C_sf"/>
</dbReference>
<keyword evidence="1" id="KW-0805">Transcription regulation</keyword>
<keyword evidence="7" id="KW-1185">Reference proteome</keyword>
<dbReference type="Gene3D" id="1.10.357.10">
    <property type="entry name" value="Tetracycline Repressor, domain 2"/>
    <property type="match status" value="1"/>
</dbReference>
<organism evidence="6 7">
    <name type="scientific">Williamsia sterculiae</name>
    <dbReference type="NCBI Taxonomy" id="1344003"/>
    <lineage>
        <taxon>Bacteria</taxon>
        <taxon>Bacillati</taxon>
        <taxon>Actinomycetota</taxon>
        <taxon>Actinomycetes</taxon>
        <taxon>Mycobacteriales</taxon>
        <taxon>Nocardiaceae</taxon>
        <taxon>Williamsia</taxon>
    </lineage>
</organism>
<evidence type="ECO:0000259" key="5">
    <source>
        <dbReference type="PROSITE" id="PS50977"/>
    </source>
</evidence>
<evidence type="ECO:0000256" key="3">
    <source>
        <dbReference type="ARBA" id="ARBA00023163"/>
    </source>
</evidence>
<evidence type="ECO:0000256" key="2">
    <source>
        <dbReference type="ARBA" id="ARBA00023125"/>
    </source>
</evidence>
<name>A0A1N7EQL8_9NOCA</name>
<dbReference type="OrthoDB" id="4214267at2"/>
<dbReference type="Pfam" id="PF00440">
    <property type="entry name" value="TetR_N"/>
    <property type="match status" value="1"/>
</dbReference>
<dbReference type="InterPro" id="IPR009057">
    <property type="entry name" value="Homeodomain-like_sf"/>
</dbReference>
<reference evidence="6 7" key="1">
    <citation type="submission" date="2017-01" db="EMBL/GenBank/DDBJ databases">
        <authorList>
            <person name="Mah S.A."/>
            <person name="Swanson W.J."/>
            <person name="Moy G.W."/>
            <person name="Vacquier V.D."/>
        </authorList>
    </citation>
    <scope>NUCLEOTIDE SEQUENCE [LARGE SCALE GENOMIC DNA]</scope>
    <source>
        <strain evidence="6 7">CPCC 203464</strain>
    </source>
</reference>
<dbReference type="SUPFAM" id="SSF46689">
    <property type="entry name" value="Homeodomain-like"/>
    <property type="match status" value="1"/>
</dbReference>
<dbReference type="SUPFAM" id="SSF48498">
    <property type="entry name" value="Tetracyclin repressor-like, C-terminal domain"/>
    <property type="match status" value="1"/>
</dbReference>
<dbReference type="AlphaFoldDB" id="A0A1N7EQL8"/>
<dbReference type="EMBL" id="FTNT01000003">
    <property type="protein sequence ID" value="SIR90356.1"/>
    <property type="molecule type" value="Genomic_DNA"/>
</dbReference>
<dbReference type="Proteomes" id="UP000186218">
    <property type="component" value="Unassembled WGS sequence"/>
</dbReference>
<dbReference type="GO" id="GO:0003677">
    <property type="term" value="F:DNA binding"/>
    <property type="evidence" value="ECO:0007669"/>
    <property type="project" value="UniProtKB-UniRule"/>
</dbReference>
<proteinExistence type="predicted"/>
<sequence>MSPTTTSTRDRILGVAAELFYDKGVHAVGVNEIAATAHASKLSIYRYFPSKEILVESMLQAHSDRIHDWLQRETADAPEGVERVLALFDVLMGWFAEPGYRGCAVINTVTDTRADPAIAVIARRHLARYRALLSDMLEQTDVSDPAQTARQLLLLIEGASVVACIDPSEDAGLDARDVARRMLAPAH</sequence>
<dbReference type="InterPro" id="IPR041583">
    <property type="entry name" value="TetR_C_31"/>
</dbReference>
<dbReference type="PROSITE" id="PS50977">
    <property type="entry name" value="HTH_TETR_2"/>
    <property type="match status" value="1"/>
</dbReference>
<gene>
    <name evidence="6" type="ORF">SAMN05445060_1575</name>
</gene>